<dbReference type="Proteomes" id="UP000053766">
    <property type="component" value="Unassembled WGS sequence"/>
</dbReference>
<feature type="domain" description="Peptidase S1" evidence="2">
    <location>
        <begin position="50"/>
        <end position="94"/>
    </location>
</feature>
<dbReference type="PROSITE" id="PS00134">
    <property type="entry name" value="TRYPSIN_HIS"/>
    <property type="match status" value="1"/>
</dbReference>
<name>A0A0D8X8H3_DICVI</name>
<dbReference type="InterPro" id="IPR009003">
    <property type="entry name" value="Peptidase_S1_PA"/>
</dbReference>
<dbReference type="SUPFAM" id="SSF50494">
    <property type="entry name" value="Trypsin-like serine proteases"/>
    <property type="match status" value="1"/>
</dbReference>
<dbReference type="OrthoDB" id="7754674at2759"/>
<dbReference type="EMBL" id="KN718020">
    <property type="protein sequence ID" value="KJH40077.1"/>
    <property type="molecule type" value="Genomic_DNA"/>
</dbReference>
<reference evidence="3 4" key="1">
    <citation type="submission" date="2013-11" db="EMBL/GenBank/DDBJ databases">
        <title>Draft genome of the bovine lungworm Dictyocaulus viviparus.</title>
        <authorList>
            <person name="Mitreva M."/>
        </authorList>
    </citation>
    <scope>NUCLEOTIDE SEQUENCE [LARGE SCALE GENOMIC DNA]</scope>
    <source>
        <strain evidence="3 4">HannoverDv2000</strain>
    </source>
</reference>
<dbReference type="InterPro" id="IPR001254">
    <property type="entry name" value="Trypsin_dom"/>
</dbReference>
<dbReference type="STRING" id="29172.A0A0D8X8H3"/>
<dbReference type="PANTHER" id="PTHR24252">
    <property type="entry name" value="ACROSIN-RELATED"/>
    <property type="match status" value="1"/>
</dbReference>
<dbReference type="Gene3D" id="2.40.10.10">
    <property type="entry name" value="Trypsin-like serine proteases"/>
    <property type="match status" value="1"/>
</dbReference>
<sequence>MSTTEALTVTDDDDFYSSFHGNLDESDRNLLSHICGKQSLPEEVQFRSLGGVVAKNHEYPWTIGIRMRRERRKTSRCSGVLISRRHVITAAHCVIVSLSPNRGKPESPCLYEPLPNDRLSVYPGTRVQNLKKIPPFTASFRVVNVSY</sequence>
<accession>A0A0D8X8H3</accession>
<gene>
    <name evidence="3" type="ORF">DICVIV_14000</name>
</gene>
<keyword evidence="1" id="KW-1015">Disulfide bond</keyword>
<evidence type="ECO:0000313" key="4">
    <source>
        <dbReference type="Proteomes" id="UP000053766"/>
    </source>
</evidence>
<keyword evidence="4" id="KW-1185">Reference proteome</keyword>
<dbReference type="InterPro" id="IPR018114">
    <property type="entry name" value="TRYPSIN_HIS"/>
</dbReference>
<dbReference type="GO" id="GO:0006508">
    <property type="term" value="P:proteolysis"/>
    <property type="evidence" value="ECO:0007669"/>
    <property type="project" value="InterPro"/>
</dbReference>
<evidence type="ECO:0000256" key="1">
    <source>
        <dbReference type="ARBA" id="ARBA00023157"/>
    </source>
</evidence>
<dbReference type="AlphaFoldDB" id="A0A0D8X8H3"/>
<reference evidence="4" key="2">
    <citation type="journal article" date="2016" name="Sci. Rep.">
        <title>Dictyocaulus viviparus genome, variome and transcriptome elucidate lungworm biology and support future intervention.</title>
        <authorList>
            <person name="McNulty S.N."/>
            <person name="Strube C."/>
            <person name="Rosa B.A."/>
            <person name="Martin J.C."/>
            <person name="Tyagi R."/>
            <person name="Choi Y.J."/>
            <person name="Wang Q."/>
            <person name="Hallsworth Pepin K."/>
            <person name="Zhang X."/>
            <person name="Ozersky P."/>
            <person name="Wilson R.K."/>
            <person name="Sternberg P.W."/>
            <person name="Gasser R.B."/>
            <person name="Mitreva M."/>
        </authorList>
    </citation>
    <scope>NUCLEOTIDE SEQUENCE [LARGE SCALE GENOMIC DNA]</scope>
    <source>
        <strain evidence="4">HannoverDv2000</strain>
    </source>
</reference>
<protein>
    <recommendedName>
        <fullName evidence="2">Peptidase S1 domain-containing protein</fullName>
    </recommendedName>
</protein>
<dbReference type="Pfam" id="PF00089">
    <property type="entry name" value="Trypsin"/>
    <property type="match status" value="1"/>
</dbReference>
<proteinExistence type="predicted"/>
<dbReference type="GO" id="GO:0004252">
    <property type="term" value="F:serine-type endopeptidase activity"/>
    <property type="evidence" value="ECO:0007669"/>
    <property type="project" value="InterPro"/>
</dbReference>
<evidence type="ECO:0000259" key="2">
    <source>
        <dbReference type="Pfam" id="PF00089"/>
    </source>
</evidence>
<dbReference type="InterPro" id="IPR043504">
    <property type="entry name" value="Peptidase_S1_PA_chymotrypsin"/>
</dbReference>
<evidence type="ECO:0000313" key="3">
    <source>
        <dbReference type="EMBL" id="KJH40077.1"/>
    </source>
</evidence>
<dbReference type="PANTHER" id="PTHR24252:SF7">
    <property type="entry name" value="HYALIN"/>
    <property type="match status" value="1"/>
</dbReference>
<organism evidence="3 4">
    <name type="scientific">Dictyocaulus viviparus</name>
    <name type="common">Bovine lungworm</name>
    <dbReference type="NCBI Taxonomy" id="29172"/>
    <lineage>
        <taxon>Eukaryota</taxon>
        <taxon>Metazoa</taxon>
        <taxon>Ecdysozoa</taxon>
        <taxon>Nematoda</taxon>
        <taxon>Chromadorea</taxon>
        <taxon>Rhabditida</taxon>
        <taxon>Rhabditina</taxon>
        <taxon>Rhabditomorpha</taxon>
        <taxon>Strongyloidea</taxon>
        <taxon>Metastrongylidae</taxon>
        <taxon>Dictyocaulus</taxon>
    </lineage>
</organism>